<reference evidence="2 3" key="1">
    <citation type="journal article" date="2012" name="Genome Biol.">
        <title>Genome and low-iron response of an oceanic diatom adapted to chronic iron limitation.</title>
        <authorList>
            <person name="Lommer M."/>
            <person name="Specht M."/>
            <person name="Roy A.S."/>
            <person name="Kraemer L."/>
            <person name="Andreson R."/>
            <person name="Gutowska M.A."/>
            <person name="Wolf J."/>
            <person name="Bergner S.V."/>
            <person name="Schilhabel M.B."/>
            <person name="Klostermeier U.C."/>
            <person name="Beiko R.G."/>
            <person name="Rosenstiel P."/>
            <person name="Hippler M."/>
            <person name="Laroche J."/>
        </authorList>
    </citation>
    <scope>NUCLEOTIDE SEQUENCE [LARGE SCALE GENOMIC DNA]</scope>
    <source>
        <strain evidence="2 3">CCMP1005</strain>
    </source>
</reference>
<feature type="compositionally biased region" description="Basic and acidic residues" evidence="1">
    <location>
        <begin position="72"/>
        <end position="95"/>
    </location>
</feature>
<feature type="compositionally biased region" description="Gly residues" evidence="1">
    <location>
        <begin position="110"/>
        <end position="125"/>
    </location>
</feature>
<dbReference type="AlphaFoldDB" id="K0SGY2"/>
<sequence length="157" mass="15771">HTGGHARPRGDPPGAARAVRHLSRPGDMPHALGGGEAVHVEGDGRQDRAGQRTRREGRPDAGRAGTAPPPRARGEARGAEEEGHGEGAGRGRDSRGSSPGPADSRTTTGGIRGGGGGGSGGGGGTAIEEAAGRRRGELPVSRVLLELFAWIYGTGLV</sequence>
<feature type="compositionally biased region" description="Basic and acidic residues" evidence="1">
    <location>
        <begin position="38"/>
        <end position="61"/>
    </location>
</feature>
<keyword evidence="3" id="KW-1185">Reference proteome</keyword>
<feature type="compositionally biased region" description="Low complexity" evidence="1">
    <location>
        <begin position="96"/>
        <end position="109"/>
    </location>
</feature>
<feature type="region of interest" description="Disordered" evidence="1">
    <location>
        <begin position="1"/>
        <end position="138"/>
    </location>
</feature>
<accession>K0SGY2</accession>
<proteinExistence type="predicted"/>
<name>K0SGY2_THAOC</name>
<evidence type="ECO:0000313" key="2">
    <source>
        <dbReference type="EMBL" id="EJK60241.1"/>
    </source>
</evidence>
<feature type="non-terminal residue" evidence="2">
    <location>
        <position position="1"/>
    </location>
</feature>
<dbReference type="EMBL" id="AGNL01021348">
    <property type="protein sequence ID" value="EJK60241.1"/>
    <property type="molecule type" value="Genomic_DNA"/>
</dbReference>
<organism evidence="2 3">
    <name type="scientific">Thalassiosira oceanica</name>
    <name type="common">Marine diatom</name>
    <dbReference type="NCBI Taxonomy" id="159749"/>
    <lineage>
        <taxon>Eukaryota</taxon>
        <taxon>Sar</taxon>
        <taxon>Stramenopiles</taxon>
        <taxon>Ochrophyta</taxon>
        <taxon>Bacillariophyta</taxon>
        <taxon>Coscinodiscophyceae</taxon>
        <taxon>Thalassiosirophycidae</taxon>
        <taxon>Thalassiosirales</taxon>
        <taxon>Thalassiosiraceae</taxon>
        <taxon>Thalassiosira</taxon>
    </lineage>
</organism>
<gene>
    <name evidence="2" type="ORF">THAOC_19443</name>
</gene>
<protein>
    <submittedName>
        <fullName evidence="2">Uncharacterized protein</fullName>
    </submittedName>
</protein>
<evidence type="ECO:0000313" key="3">
    <source>
        <dbReference type="Proteomes" id="UP000266841"/>
    </source>
</evidence>
<dbReference type="Proteomes" id="UP000266841">
    <property type="component" value="Unassembled WGS sequence"/>
</dbReference>
<comment type="caution">
    <text evidence="2">The sequence shown here is derived from an EMBL/GenBank/DDBJ whole genome shotgun (WGS) entry which is preliminary data.</text>
</comment>
<evidence type="ECO:0000256" key="1">
    <source>
        <dbReference type="SAM" id="MobiDB-lite"/>
    </source>
</evidence>